<proteinExistence type="predicted"/>
<evidence type="ECO:0000313" key="1">
    <source>
        <dbReference type="EMBL" id="CAD7194014.1"/>
    </source>
</evidence>
<accession>A0A7R8V9A6</accession>
<dbReference type="AlphaFoldDB" id="A0A7R8V9A6"/>
<reference evidence="1" key="1">
    <citation type="submission" date="2020-11" db="EMBL/GenBank/DDBJ databases">
        <authorList>
            <person name="Tran Van P."/>
        </authorList>
    </citation>
    <scope>NUCLEOTIDE SEQUENCE</scope>
</reference>
<organism evidence="1">
    <name type="scientific">Timema douglasi</name>
    <name type="common">Walking stick</name>
    <dbReference type="NCBI Taxonomy" id="61478"/>
    <lineage>
        <taxon>Eukaryota</taxon>
        <taxon>Metazoa</taxon>
        <taxon>Ecdysozoa</taxon>
        <taxon>Arthropoda</taxon>
        <taxon>Hexapoda</taxon>
        <taxon>Insecta</taxon>
        <taxon>Pterygota</taxon>
        <taxon>Neoptera</taxon>
        <taxon>Polyneoptera</taxon>
        <taxon>Phasmatodea</taxon>
        <taxon>Timematodea</taxon>
        <taxon>Timematoidea</taxon>
        <taxon>Timematidae</taxon>
        <taxon>Timema</taxon>
    </lineage>
</organism>
<sequence length="127" mass="14371">MAQSSYPDREYYVIAQGDRYSQHYSFDCNNVNNGTAHVRGTNIMACAVQFPAEMSRSFYSCPDTNRGKTLTGEKNNEIYFVVHLVSIYRFMSDLTDQLVDTVSGFPVRRAHVTQLKKCPVWVGAASQ</sequence>
<protein>
    <submittedName>
        <fullName evidence="1">Uncharacterized protein</fullName>
    </submittedName>
</protein>
<name>A0A7R8V9A6_TIMDO</name>
<gene>
    <name evidence="1" type="ORF">TDIB3V08_LOCUS453</name>
</gene>
<dbReference type="EMBL" id="OA564367">
    <property type="protein sequence ID" value="CAD7194014.1"/>
    <property type="molecule type" value="Genomic_DNA"/>
</dbReference>